<name>A0A382GGM0_9ZZZZ</name>
<organism evidence="1">
    <name type="scientific">marine metagenome</name>
    <dbReference type="NCBI Taxonomy" id="408172"/>
    <lineage>
        <taxon>unclassified sequences</taxon>
        <taxon>metagenomes</taxon>
        <taxon>ecological metagenomes</taxon>
    </lineage>
</organism>
<gene>
    <name evidence="1" type="ORF">METZ01_LOCUS226617</name>
</gene>
<reference evidence="1" key="1">
    <citation type="submission" date="2018-05" db="EMBL/GenBank/DDBJ databases">
        <authorList>
            <person name="Lanie J.A."/>
            <person name="Ng W.-L."/>
            <person name="Kazmierczak K.M."/>
            <person name="Andrzejewski T.M."/>
            <person name="Davidsen T.M."/>
            <person name="Wayne K.J."/>
            <person name="Tettelin H."/>
            <person name="Glass J.I."/>
            <person name="Rusch D."/>
            <person name="Podicherti R."/>
            <person name="Tsui H.-C.T."/>
            <person name="Winkler M.E."/>
        </authorList>
    </citation>
    <scope>NUCLEOTIDE SEQUENCE</scope>
</reference>
<protein>
    <submittedName>
        <fullName evidence="1">Uncharacterized protein</fullName>
    </submittedName>
</protein>
<dbReference type="EMBL" id="UINC01055180">
    <property type="protein sequence ID" value="SVB73763.1"/>
    <property type="molecule type" value="Genomic_DNA"/>
</dbReference>
<evidence type="ECO:0000313" key="1">
    <source>
        <dbReference type="EMBL" id="SVB73763.1"/>
    </source>
</evidence>
<sequence>MVFVVMIILFETFSGLTKSLLKNAKVAKILLESEDW</sequence>
<accession>A0A382GGM0</accession>
<dbReference type="AlphaFoldDB" id="A0A382GGM0"/>
<proteinExistence type="predicted"/>